<dbReference type="RefSeq" id="XP_020047819.1">
    <property type="nucleotide sequence ID" value="XM_020193091.1"/>
</dbReference>
<reference evidence="3" key="1">
    <citation type="submission" date="2016-05" db="EMBL/GenBank/DDBJ databases">
        <title>Comparative genomics of biotechnologically important yeasts.</title>
        <authorList>
            <consortium name="DOE Joint Genome Institute"/>
            <person name="Riley R."/>
            <person name="Haridas S."/>
            <person name="Wolfe K.H."/>
            <person name="Lopes M.R."/>
            <person name="Hittinger C.T."/>
            <person name="Goker M."/>
            <person name="Salamov A."/>
            <person name="Wisecaver J."/>
            <person name="Long T.M."/>
            <person name="Aerts A.L."/>
            <person name="Barry K."/>
            <person name="Choi C."/>
            <person name="Clum A."/>
            <person name="Coughlan A.Y."/>
            <person name="Deshpande S."/>
            <person name="Douglass A.P."/>
            <person name="Hanson S.J."/>
            <person name="Klenk H.-P."/>
            <person name="Labutti K."/>
            <person name="Lapidus A."/>
            <person name="Lindquist E."/>
            <person name="Lipzen A."/>
            <person name="Meier-Kolthoff J.P."/>
            <person name="Ohm R.A."/>
            <person name="Otillar R.P."/>
            <person name="Pangilinan J."/>
            <person name="Peng Y."/>
            <person name="Rokas A."/>
            <person name="Rosa C.A."/>
            <person name="Scheuner C."/>
            <person name="Sibirny A.A."/>
            <person name="Slot J.C."/>
            <person name="Stielow J.B."/>
            <person name="Sun H."/>
            <person name="Kurtzman C.P."/>
            <person name="Blackwell M."/>
            <person name="Grigoriev I.V."/>
            <person name="Jeffries T.W."/>
        </authorList>
    </citation>
    <scope>NUCLEOTIDE SEQUENCE [LARGE SCALE GENOMIC DNA]</scope>
    <source>
        <strain evidence="3">DSM 1968</strain>
    </source>
</reference>
<feature type="compositionally biased region" description="Low complexity" evidence="1">
    <location>
        <begin position="10"/>
        <end position="28"/>
    </location>
</feature>
<feature type="region of interest" description="Disordered" evidence="1">
    <location>
        <begin position="545"/>
        <end position="568"/>
    </location>
</feature>
<feature type="region of interest" description="Disordered" evidence="1">
    <location>
        <begin position="882"/>
        <end position="901"/>
    </location>
</feature>
<feature type="compositionally biased region" description="Low complexity" evidence="1">
    <location>
        <begin position="221"/>
        <end position="239"/>
    </location>
</feature>
<gene>
    <name evidence="2" type="ORF">ASCRUDRAFT_75511</name>
</gene>
<feature type="region of interest" description="Disordered" evidence="1">
    <location>
        <begin position="845"/>
        <end position="864"/>
    </location>
</feature>
<keyword evidence="3" id="KW-1185">Reference proteome</keyword>
<dbReference type="InParanoid" id="A0A1D2VIQ8"/>
<name>A0A1D2VIQ8_9ASCO</name>
<organism evidence="2 3">
    <name type="scientific">Ascoidea rubescens DSM 1968</name>
    <dbReference type="NCBI Taxonomy" id="1344418"/>
    <lineage>
        <taxon>Eukaryota</taxon>
        <taxon>Fungi</taxon>
        <taxon>Dikarya</taxon>
        <taxon>Ascomycota</taxon>
        <taxon>Saccharomycotina</taxon>
        <taxon>Saccharomycetes</taxon>
        <taxon>Ascoideaceae</taxon>
        <taxon>Ascoidea</taxon>
    </lineage>
</organism>
<feature type="region of interest" description="Disordered" evidence="1">
    <location>
        <begin position="83"/>
        <end position="111"/>
    </location>
</feature>
<evidence type="ECO:0000313" key="3">
    <source>
        <dbReference type="Proteomes" id="UP000095038"/>
    </source>
</evidence>
<feature type="compositionally biased region" description="Polar residues" evidence="1">
    <location>
        <begin position="617"/>
        <end position="636"/>
    </location>
</feature>
<evidence type="ECO:0000256" key="1">
    <source>
        <dbReference type="SAM" id="MobiDB-lite"/>
    </source>
</evidence>
<sequence>MTLSPDNVQSSLSSTSNEPNSNSNSINSSDLLLSPSIIDLSSSSPSNINNPIILNNNNDSISNLNSNTNTNRVGVIFEDDESSAFDSNSYNSNNSKNSKNNTNKNNTINNNLDTLHDQDIIQLNTQNNIKSNNSNNTNSKSNDLNNNFYLQEFGSDIKVLNYYRSSSLNLSTKKLYQDINNINNINNKRDSTDTNTTLNNNQFQLTPVSSNNEITTTANITTNNNNNNNRNSLPAINRNPSFNKNVSPRSRSYILPYNNTPKSNIARKSILSFQSVTSSTTQNNQNNQNQYQYQYQYQNYPQQIQSPILNTQDDDYDLINKPFPLSKPFLFNTATNNKNTTTNNNKVDFKELNTTAGSQNFPLDKINTFKSIDYNSSLNKISFNNNSHTNLLKAQKHRSASDAILISSPTLRSNNTRHHSLYNNIRNISQYQDDIYSNDTPFNNISDNELSQSHHHHHHHHHHRKLKLLSVKSTKTSPSSASNSSLNLKYSANNSTTNSIANSQNNSCIHLHDYNRSNNPSIPTHQLNNLVHTFQSWLVPANTCDSSFSSHHRKNKSNNSRTDDERSVLSRVSISSDFSYKSHSSHTSKLILGNPNHVKRSSNIKIIERSKVDPLDKSSSLKSTADAQSISHSISSRNKRNSLFEAKFFLGNDSSSDLVMSSNSFAPTDTSNNYFNKSVSASREPSSLLPSPSIKIRRKLSKLKERSNSKKLSINTHITQESAFAISPYSQCSPSTRSSTSSPSSTNLLNKFVCGIKRVASTTKNSRNNFHNIQPTHETESKFIDYTYSDFNDDKIDFNTIKIKPMKPKIISNGNSANNSPISTIPYNDDFPYVIQPSASQSNNYFNIQPSATQSNSSSHSMKKRSSLLSFSGIQLSKSSRSRKNSYTFSSINNNRKQSSSSIKLPYNMGLNNHHQTVSIDSSFSKNSNTTNTSYSTNYNHIGLPSLIASSNTTNTVSSINSPLTSTTPLTSPVINVNARFTSYGSEENLSFSDLAQNRNLGLDISKRDQVQDNSISFFNDLIPNTNSDKFETSKYIDYGSKYFNKNKSASSENRSPGITKISTATDLITLSNESPQKKKLDLLTELQNCIEQMNLEDFAFEMTEKRISQSGWYSETNINDMRKRKLATHNKWLSKINILKDKIDHISLVINKMTDDESYSDIKFEDINSDMDFPRTSFSIDL</sequence>
<dbReference type="AlphaFoldDB" id="A0A1D2VIQ8"/>
<evidence type="ECO:0000313" key="2">
    <source>
        <dbReference type="EMBL" id="ODV61512.1"/>
    </source>
</evidence>
<dbReference type="Proteomes" id="UP000095038">
    <property type="component" value="Unassembled WGS sequence"/>
</dbReference>
<feature type="compositionally biased region" description="Polar residues" evidence="1">
    <location>
        <begin position="845"/>
        <end position="854"/>
    </location>
</feature>
<feature type="region of interest" description="Disordered" evidence="1">
    <location>
        <begin position="221"/>
        <end position="245"/>
    </location>
</feature>
<proteinExistence type="predicted"/>
<feature type="region of interest" description="Disordered" evidence="1">
    <location>
        <begin position="615"/>
        <end position="636"/>
    </location>
</feature>
<accession>A0A1D2VIQ8</accession>
<feature type="region of interest" description="Disordered" evidence="1">
    <location>
        <begin position="1"/>
        <end position="28"/>
    </location>
</feature>
<feature type="compositionally biased region" description="Low complexity" evidence="1">
    <location>
        <begin position="468"/>
        <end position="488"/>
    </location>
</feature>
<feature type="compositionally biased region" description="Basic residues" evidence="1">
    <location>
        <begin position="453"/>
        <end position="467"/>
    </location>
</feature>
<protein>
    <submittedName>
        <fullName evidence="2">Uncharacterized protein</fullName>
    </submittedName>
</protein>
<feature type="compositionally biased region" description="Low complexity" evidence="1">
    <location>
        <begin position="87"/>
        <end position="111"/>
    </location>
</feature>
<feature type="region of interest" description="Disordered" evidence="1">
    <location>
        <begin position="446"/>
        <end position="488"/>
    </location>
</feature>
<dbReference type="GeneID" id="30966727"/>
<dbReference type="EMBL" id="KV454479">
    <property type="protein sequence ID" value="ODV61512.1"/>
    <property type="molecule type" value="Genomic_DNA"/>
</dbReference>